<dbReference type="Proteomes" id="UP000202081">
    <property type="component" value="Segment"/>
</dbReference>
<dbReference type="EMBL" id="KU686211">
    <property type="protein sequence ID" value="AOV61799.1"/>
    <property type="molecule type" value="Genomic_DNA"/>
</dbReference>
<dbReference type="OrthoDB" id="27837at10239"/>
<evidence type="ECO:0000313" key="1">
    <source>
        <dbReference type="EMBL" id="AOV61799.1"/>
    </source>
</evidence>
<evidence type="ECO:0000313" key="2">
    <source>
        <dbReference type="Proteomes" id="UP000202081"/>
    </source>
</evidence>
<dbReference type="GeneID" id="30309177"/>
<accession>A0A1D8KT46</accession>
<dbReference type="RefSeq" id="YP_009324267.1">
    <property type="nucleotide sequence ID" value="NC_031935.1"/>
</dbReference>
<name>A0A1D8KT46_9CAUD</name>
<sequence length="49" mass="6092">MKFNSNDITRLIRACREYQEQTGSEYMWDEYERLITKLSYYEEENCPDE</sequence>
<keyword evidence="2" id="KW-1185">Reference proteome</keyword>
<gene>
    <name evidence="1" type="ORF">P29B0810_104</name>
</gene>
<dbReference type="KEGG" id="vg:30309177"/>
<reference evidence="1 2" key="1">
    <citation type="journal article" date="2016" name="Virology">
        <title>The genomic content and context of auxiliary metabolic genes in marine cyanomyoviruses.</title>
        <authorList>
            <person name="Crummett L.T."/>
            <person name="Puxty R.J."/>
            <person name="Weihe C."/>
            <person name="Marston M.F."/>
            <person name="Martiny J.B."/>
        </authorList>
    </citation>
    <scope>NUCLEOTIDE SEQUENCE [LARGE SCALE GENOMIC DNA]</scope>
    <source>
        <strain evidence="1">0810PA29</strain>
    </source>
</reference>
<proteinExistence type="predicted"/>
<organism evidence="1 2">
    <name type="scientific">Synechococcus phage S-WAM2</name>
    <dbReference type="NCBI Taxonomy" id="1815522"/>
    <lineage>
        <taxon>Viruses</taxon>
        <taxon>Duplodnaviria</taxon>
        <taxon>Heunggongvirae</taxon>
        <taxon>Uroviricota</taxon>
        <taxon>Caudoviricetes</taxon>
        <taxon>Pantevenvirales</taxon>
        <taxon>Kyanoviridae</taxon>
        <taxon>Cymopoleiavirus</taxon>
        <taxon>Cymopoleiavirus swam2</taxon>
    </lineage>
</organism>
<protein>
    <submittedName>
        <fullName evidence="1">Uncharacterized protein</fullName>
    </submittedName>
</protein>